<dbReference type="SUPFAM" id="SSF56801">
    <property type="entry name" value="Acetyl-CoA synthetase-like"/>
    <property type="match status" value="1"/>
</dbReference>
<dbReference type="InterPro" id="IPR000873">
    <property type="entry name" value="AMP-dep_synth/lig_dom"/>
</dbReference>
<dbReference type="InterPro" id="IPR042099">
    <property type="entry name" value="ANL_N_sf"/>
</dbReference>
<keyword evidence="5" id="KW-1185">Reference proteome</keyword>
<dbReference type="OrthoDB" id="1700726at2759"/>
<protein>
    <recommendedName>
        <fullName evidence="3">AMP-dependent synthetase/ligase domain-containing protein</fullName>
    </recommendedName>
</protein>
<dbReference type="PANTHER" id="PTHR43272">
    <property type="entry name" value="LONG-CHAIN-FATTY-ACID--COA LIGASE"/>
    <property type="match status" value="1"/>
</dbReference>
<dbReference type="PANTHER" id="PTHR43272:SF33">
    <property type="entry name" value="AMP-BINDING DOMAIN-CONTAINING PROTEIN-RELATED"/>
    <property type="match status" value="1"/>
</dbReference>
<keyword evidence="2" id="KW-0067">ATP-binding</keyword>
<sequence length="656" mass="73726">MGGSISNHQYSVSVHGSEKPGQTPIFLHPNAKPYLTTTVPSGASTLYEILKHSESSYAERPYLGVRTSTEYAWKTYAEIVKISHKLGLALKTLSMERQDLLGIYAKNRYEWIATDLACVCQSLVSVPIYEMAQKDNMEQILNETKLKILFLSGPLIKNVIKFRSEGRISYLTTLILYDNIHEEDKQLALDLGLKVYFFDDLINQEDVEGEDNPPQENDMHTICYTSGTTGKRKGAIITHKNLVAVVAGVLSSGLSFNPDDSHLSYLPLAHMMERAVIFTLTYSGASIGFYGGDAIKIRDDLALLKPTVFISVPRLFNRFYELIIKQFNNTSGLNKILIGKALAAKMDNYHSYQQITSTVWDKLVFSSVKNTLGGRVRFMVTGSAPITGEVLTFLRIVFSCPIIEGYGLTESCAASFVTLPNDLECGHIGGPLSNVEAKIIDVSEMKYFTTDTDLAGNKTPRGELMLRGPTIFTGYYNLNEDQSEQNLDNEGWLHTGDIVIRLHHNGAFKVIDRKKNVFKLAQGEYVAPEKIESVYILSEFVQSIFVYGDSFQSFLIAVVVPREEYIREVWGVNKNLDNLSFSQICCKDDLRREVLKDMDRIAGEAGLYGYEQVKRIYLEPKQWSTANLLTPTLKLMRFKAKMHYQGVIAELYSEAS</sequence>
<evidence type="ECO:0000256" key="1">
    <source>
        <dbReference type="ARBA" id="ARBA00022741"/>
    </source>
</evidence>
<dbReference type="GO" id="GO:0005524">
    <property type="term" value="F:ATP binding"/>
    <property type="evidence" value="ECO:0007669"/>
    <property type="project" value="UniProtKB-KW"/>
</dbReference>
<dbReference type="AlphaFoldDB" id="A0A1R2C221"/>
<dbReference type="Proteomes" id="UP000187209">
    <property type="component" value="Unassembled WGS sequence"/>
</dbReference>
<dbReference type="EMBL" id="MPUH01000316">
    <property type="protein sequence ID" value="OMJ83084.1"/>
    <property type="molecule type" value="Genomic_DNA"/>
</dbReference>
<organism evidence="4 5">
    <name type="scientific">Stentor coeruleus</name>
    <dbReference type="NCBI Taxonomy" id="5963"/>
    <lineage>
        <taxon>Eukaryota</taxon>
        <taxon>Sar</taxon>
        <taxon>Alveolata</taxon>
        <taxon>Ciliophora</taxon>
        <taxon>Postciliodesmatophora</taxon>
        <taxon>Heterotrichea</taxon>
        <taxon>Heterotrichida</taxon>
        <taxon>Stentoridae</taxon>
        <taxon>Stentor</taxon>
    </lineage>
</organism>
<evidence type="ECO:0000256" key="2">
    <source>
        <dbReference type="ARBA" id="ARBA00022840"/>
    </source>
</evidence>
<accession>A0A1R2C221</accession>
<name>A0A1R2C221_9CILI</name>
<dbReference type="Gene3D" id="3.40.50.12780">
    <property type="entry name" value="N-terminal domain of ligase-like"/>
    <property type="match status" value="1"/>
</dbReference>
<keyword evidence="1" id="KW-0547">Nucleotide-binding</keyword>
<reference evidence="4 5" key="1">
    <citation type="submission" date="2016-11" db="EMBL/GenBank/DDBJ databases">
        <title>The macronuclear genome of Stentor coeruleus: a giant cell with tiny introns.</title>
        <authorList>
            <person name="Slabodnick M."/>
            <person name="Ruby J.G."/>
            <person name="Reiff S.B."/>
            <person name="Swart E.C."/>
            <person name="Gosai S."/>
            <person name="Prabakaran S."/>
            <person name="Witkowska E."/>
            <person name="Larue G.E."/>
            <person name="Fisher S."/>
            <person name="Freeman R.M."/>
            <person name="Gunawardena J."/>
            <person name="Chu W."/>
            <person name="Stover N.A."/>
            <person name="Gregory B.D."/>
            <person name="Nowacki M."/>
            <person name="Derisi J."/>
            <person name="Roy S.W."/>
            <person name="Marshall W.F."/>
            <person name="Sood P."/>
        </authorList>
    </citation>
    <scope>NUCLEOTIDE SEQUENCE [LARGE SCALE GENOMIC DNA]</scope>
    <source>
        <strain evidence="4">WM001</strain>
    </source>
</reference>
<feature type="domain" description="AMP-dependent synthetase/ligase" evidence="3">
    <location>
        <begin position="59"/>
        <end position="476"/>
    </location>
</feature>
<dbReference type="GO" id="GO:0004467">
    <property type="term" value="F:long-chain fatty acid-CoA ligase activity"/>
    <property type="evidence" value="ECO:0007669"/>
    <property type="project" value="TreeGrafter"/>
</dbReference>
<dbReference type="Pfam" id="PF00501">
    <property type="entry name" value="AMP-binding"/>
    <property type="match status" value="1"/>
</dbReference>
<proteinExistence type="predicted"/>
<evidence type="ECO:0000259" key="3">
    <source>
        <dbReference type="Pfam" id="PF00501"/>
    </source>
</evidence>
<evidence type="ECO:0000313" key="5">
    <source>
        <dbReference type="Proteomes" id="UP000187209"/>
    </source>
</evidence>
<dbReference type="GO" id="GO:0005783">
    <property type="term" value="C:endoplasmic reticulum"/>
    <property type="evidence" value="ECO:0007669"/>
    <property type="project" value="TreeGrafter"/>
</dbReference>
<comment type="caution">
    <text evidence="4">The sequence shown here is derived from an EMBL/GenBank/DDBJ whole genome shotgun (WGS) entry which is preliminary data.</text>
</comment>
<gene>
    <name evidence="4" type="ORF">SteCoe_16065</name>
</gene>
<dbReference type="GO" id="GO:0016020">
    <property type="term" value="C:membrane"/>
    <property type="evidence" value="ECO:0007669"/>
    <property type="project" value="TreeGrafter"/>
</dbReference>
<evidence type="ECO:0000313" key="4">
    <source>
        <dbReference type="EMBL" id="OMJ83084.1"/>
    </source>
</evidence>